<evidence type="ECO:0000256" key="10">
    <source>
        <dbReference type="ARBA" id="ARBA00022801"/>
    </source>
</evidence>
<dbReference type="Gene3D" id="3.30.420.10">
    <property type="entry name" value="Ribonuclease H-like superfamily/Ribonuclease H"/>
    <property type="match status" value="1"/>
</dbReference>
<accession>A0A644TLJ8</accession>
<dbReference type="PIRSF" id="PIRSF037839">
    <property type="entry name" value="Ribonuclease_H"/>
    <property type="match status" value="1"/>
</dbReference>
<proteinExistence type="inferred from homology"/>
<dbReference type="Pfam" id="PF00075">
    <property type="entry name" value="RNase_H"/>
    <property type="match status" value="1"/>
</dbReference>
<dbReference type="InterPro" id="IPR009027">
    <property type="entry name" value="Ribosomal_bL9/RNase_H1_N"/>
</dbReference>
<evidence type="ECO:0000256" key="5">
    <source>
        <dbReference type="ARBA" id="ARBA00012180"/>
    </source>
</evidence>
<dbReference type="PANTHER" id="PTHR10642">
    <property type="entry name" value="RIBONUCLEASE H1"/>
    <property type="match status" value="1"/>
</dbReference>
<dbReference type="Gene3D" id="3.40.970.10">
    <property type="entry name" value="Ribonuclease H1, N-terminal domain"/>
    <property type="match status" value="1"/>
</dbReference>
<keyword evidence="11" id="KW-0460">Magnesium</keyword>
<evidence type="ECO:0000256" key="7">
    <source>
        <dbReference type="ARBA" id="ARBA00022722"/>
    </source>
</evidence>
<evidence type="ECO:0000256" key="2">
    <source>
        <dbReference type="ARBA" id="ARBA00001946"/>
    </source>
</evidence>
<evidence type="ECO:0000256" key="1">
    <source>
        <dbReference type="ARBA" id="ARBA00000077"/>
    </source>
</evidence>
<gene>
    <name evidence="13" type="primary">rnhA_4</name>
    <name evidence="13" type="ORF">SDC9_12278</name>
</gene>
<dbReference type="EMBL" id="VSSQ01000033">
    <property type="protein sequence ID" value="MPL66591.1"/>
    <property type="molecule type" value="Genomic_DNA"/>
</dbReference>
<dbReference type="InterPro" id="IPR036397">
    <property type="entry name" value="RNaseH_sf"/>
</dbReference>
<dbReference type="PROSITE" id="PS50879">
    <property type="entry name" value="RNASE_H_1"/>
    <property type="match status" value="1"/>
</dbReference>
<dbReference type="InterPro" id="IPR012337">
    <property type="entry name" value="RNaseH-like_sf"/>
</dbReference>
<reference evidence="13" key="1">
    <citation type="submission" date="2019-08" db="EMBL/GenBank/DDBJ databases">
        <authorList>
            <person name="Kucharzyk K."/>
            <person name="Murdoch R.W."/>
            <person name="Higgins S."/>
            <person name="Loffler F."/>
        </authorList>
    </citation>
    <scope>NUCLEOTIDE SEQUENCE</scope>
</reference>
<evidence type="ECO:0000256" key="8">
    <source>
        <dbReference type="ARBA" id="ARBA00022723"/>
    </source>
</evidence>
<dbReference type="InterPro" id="IPR002156">
    <property type="entry name" value="RNaseH_domain"/>
</dbReference>
<name>A0A644TLJ8_9ZZZZ</name>
<dbReference type="SUPFAM" id="SSF55658">
    <property type="entry name" value="L9 N-domain-like"/>
    <property type="match status" value="1"/>
</dbReference>
<dbReference type="SUPFAM" id="SSF53098">
    <property type="entry name" value="Ribonuclease H-like"/>
    <property type="match status" value="1"/>
</dbReference>
<comment type="cofactor">
    <cofactor evidence="2">
        <name>Mg(2+)</name>
        <dbReference type="ChEBI" id="CHEBI:18420"/>
    </cofactor>
</comment>
<dbReference type="GO" id="GO:0004523">
    <property type="term" value="F:RNA-DNA hybrid ribonuclease activity"/>
    <property type="evidence" value="ECO:0007669"/>
    <property type="project" value="UniProtKB-EC"/>
</dbReference>
<evidence type="ECO:0000256" key="3">
    <source>
        <dbReference type="ARBA" id="ARBA00004065"/>
    </source>
</evidence>
<dbReference type="GO" id="GO:0003676">
    <property type="term" value="F:nucleic acid binding"/>
    <property type="evidence" value="ECO:0007669"/>
    <property type="project" value="InterPro"/>
</dbReference>
<feature type="domain" description="RNase H type-1" evidence="12">
    <location>
        <begin position="78"/>
        <end position="211"/>
    </location>
</feature>
<protein>
    <recommendedName>
        <fullName evidence="6">Ribonuclease H</fullName>
        <ecNumber evidence="5">3.1.26.4</ecNumber>
    </recommendedName>
</protein>
<keyword evidence="10 13" id="KW-0378">Hydrolase</keyword>
<organism evidence="13">
    <name type="scientific">bioreactor metagenome</name>
    <dbReference type="NCBI Taxonomy" id="1076179"/>
    <lineage>
        <taxon>unclassified sequences</taxon>
        <taxon>metagenomes</taxon>
        <taxon>ecological metagenomes</taxon>
    </lineage>
</organism>
<dbReference type="PANTHER" id="PTHR10642:SF26">
    <property type="entry name" value="RIBONUCLEASE H1"/>
    <property type="match status" value="1"/>
</dbReference>
<evidence type="ECO:0000313" key="13">
    <source>
        <dbReference type="EMBL" id="MPL66591.1"/>
    </source>
</evidence>
<keyword evidence="8" id="KW-0479">Metal-binding</keyword>
<dbReference type="InterPro" id="IPR037056">
    <property type="entry name" value="RNase_H1_N_sf"/>
</dbReference>
<dbReference type="InterPro" id="IPR050092">
    <property type="entry name" value="RNase_H"/>
</dbReference>
<keyword evidence="7" id="KW-0540">Nuclease</keyword>
<evidence type="ECO:0000256" key="11">
    <source>
        <dbReference type="ARBA" id="ARBA00022842"/>
    </source>
</evidence>
<dbReference type="AlphaFoldDB" id="A0A644TLJ8"/>
<comment type="caution">
    <text evidence="13">The sequence shown here is derived from an EMBL/GenBank/DDBJ whole genome shotgun (WGS) entry which is preliminary data.</text>
</comment>
<comment type="similarity">
    <text evidence="4">Belongs to the RNase H family.</text>
</comment>
<dbReference type="GO" id="GO:0046872">
    <property type="term" value="F:metal ion binding"/>
    <property type="evidence" value="ECO:0007669"/>
    <property type="project" value="UniProtKB-KW"/>
</dbReference>
<sequence length="211" mass="24462">MAKQKYYVVWQGHKKGVFESWQECQEQIKGFAQAQYKSFSNKTEAEFAFKEKAEKHLYANANKKNSTPTQTLISNVGSPIMESIATDAACSGNPGKMEYQGVSTKTKKQLFHYYHPCGTNNIGEFLGLVHGLSYLKRHNLNLPLYTDSVNAMKWVKQKKCKTKLERNQKTEDLFQYIERAEKWLQENTYTTQILKWHTDTWGEIPADFGRK</sequence>
<evidence type="ECO:0000259" key="12">
    <source>
        <dbReference type="PROSITE" id="PS50879"/>
    </source>
</evidence>
<dbReference type="InterPro" id="IPR011320">
    <property type="entry name" value="RNase_H1_N"/>
</dbReference>
<evidence type="ECO:0000256" key="9">
    <source>
        <dbReference type="ARBA" id="ARBA00022759"/>
    </source>
</evidence>
<comment type="catalytic activity">
    <reaction evidence="1">
        <text>Endonucleolytic cleavage to 5'-phosphomonoester.</text>
        <dbReference type="EC" id="3.1.26.4"/>
    </reaction>
</comment>
<dbReference type="EC" id="3.1.26.4" evidence="5"/>
<comment type="function">
    <text evidence="3">Endonuclease that specifically degrades the RNA of RNA-DNA hybrids.</text>
</comment>
<dbReference type="Pfam" id="PF01693">
    <property type="entry name" value="Cauli_VI"/>
    <property type="match status" value="1"/>
</dbReference>
<dbReference type="InterPro" id="IPR017290">
    <property type="entry name" value="RNase_H_bac"/>
</dbReference>
<evidence type="ECO:0000256" key="4">
    <source>
        <dbReference type="ARBA" id="ARBA00005300"/>
    </source>
</evidence>
<dbReference type="GO" id="GO:0043137">
    <property type="term" value="P:DNA replication, removal of RNA primer"/>
    <property type="evidence" value="ECO:0007669"/>
    <property type="project" value="TreeGrafter"/>
</dbReference>
<evidence type="ECO:0000256" key="6">
    <source>
        <dbReference type="ARBA" id="ARBA00017721"/>
    </source>
</evidence>
<keyword evidence="9" id="KW-0255">Endonuclease</keyword>
<dbReference type="FunFam" id="3.40.970.10:FF:000002">
    <property type="entry name" value="Ribonuclease H"/>
    <property type="match status" value="1"/>
</dbReference>